<dbReference type="Proteomes" id="UP000283627">
    <property type="component" value="Unassembled WGS sequence"/>
</dbReference>
<dbReference type="OrthoDB" id="8252072at2"/>
<reference evidence="2 3" key="1">
    <citation type="submission" date="2016-10" db="EMBL/GenBank/DDBJ databases">
        <title>Comparative genome analysis of multiple Pseudomonas spp. focuses on biocontrol and plant growth promoting traits.</title>
        <authorList>
            <person name="Tao X.-Y."/>
            <person name="Taylor C.G."/>
        </authorList>
    </citation>
    <scope>NUCLEOTIDE SEQUENCE [LARGE SCALE GENOMIC DNA]</scope>
    <source>
        <strain evidence="2 3">39A2</strain>
    </source>
</reference>
<dbReference type="InterPro" id="IPR027417">
    <property type="entry name" value="P-loop_NTPase"/>
</dbReference>
<dbReference type="GO" id="GO:0005524">
    <property type="term" value="F:ATP binding"/>
    <property type="evidence" value="ECO:0007669"/>
    <property type="project" value="InterPro"/>
</dbReference>
<name>A0A423KGA0_9PSED</name>
<dbReference type="Pfam" id="PF00270">
    <property type="entry name" value="DEAD"/>
    <property type="match status" value="1"/>
</dbReference>
<dbReference type="GO" id="GO:0003676">
    <property type="term" value="F:nucleic acid binding"/>
    <property type="evidence" value="ECO:0007669"/>
    <property type="project" value="InterPro"/>
</dbReference>
<dbReference type="RefSeq" id="WP_123408308.1">
    <property type="nucleotide sequence ID" value="NZ_MOBP01000012.1"/>
</dbReference>
<organism evidence="2 3">
    <name type="scientific">Pseudomonas frederiksbergensis</name>
    <dbReference type="NCBI Taxonomy" id="104087"/>
    <lineage>
        <taxon>Bacteria</taxon>
        <taxon>Pseudomonadati</taxon>
        <taxon>Pseudomonadota</taxon>
        <taxon>Gammaproteobacteria</taxon>
        <taxon>Pseudomonadales</taxon>
        <taxon>Pseudomonadaceae</taxon>
        <taxon>Pseudomonas</taxon>
    </lineage>
</organism>
<evidence type="ECO:0000259" key="1">
    <source>
        <dbReference type="Pfam" id="PF00270"/>
    </source>
</evidence>
<dbReference type="EMBL" id="MOBP01000012">
    <property type="protein sequence ID" value="RON51843.1"/>
    <property type="molecule type" value="Genomic_DNA"/>
</dbReference>
<comment type="caution">
    <text evidence="2">The sequence shown here is derived from an EMBL/GenBank/DDBJ whole genome shotgun (WGS) entry which is preliminary data.</text>
</comment>
<evidence type="ECO:0000313" key="2">
    <source>
        <dbReference type="EMBL" id="RON51843.1"/>
    </source>
</evidence>
<dbReference type="SUPFAM" id="SSF52540">
    <property type="entry name" value="P-loop containing nucleoside triphosphate hydrolases"/>
    <property type="match status" value="2"/>
</dbReference>
<dbReference type="InterPro" id="IPR011545">
    <property type="entry name" value="DEAD/DEAH_box_helicase_dom"/>
</dbReference>
<gene>
    <name evidence="2" type="ORF">BK665_18450</name>
</gene>
<dbReference type="Gene3D" id="3.40.50.300">
    <property type="entry name" value="P-loop containing nucleotide triphosphate hydrolases"/>
    <property type="match status" value="1"/>
</dbReference>
<feature type="domain" description="DEAD/DEAH-box helicase" evidence="1">
    <location>
        <begin position="220"/>
        <end position="298"/>
    </location>
</feature>
<proteinExistence type="predicted"/>
<evidence type="ECO:0000313" key="3">
    <source>
        <dbReference type="Proteomes" id="UP000283627"/>
    </source>
</evidence>
<sequence length="1024" mass="114054">MRSLIDICTNLCLAIVAKHVEPPVTLADAAAIAAGRIGKWTTWYRLDDADRNAIAQFLRLRPTELAQPSAFIREASKVFQDPFCAFEVVPGEEHPTTLNERHCFQVARPLCAKQLIDENLSALLNWRSSSLPAALPEHGDLVLTHLTKDQVQTFVVPAAYRSVLPKRTVGLHIPLASPIAQMQWSRSDLMNIAVELDGYAVTHTHHVESLNRLMGDKDNLQAAAGSFYRVNAPTGVGKTVVMVLMALDAVRQGRKVTLLVPNLTDVKNMVSTLTRSVAALNLKVSVTPLHSQRKVPQMAQVHHEEPDGPHPYNYSCLLNVLNTEKVPFVPSNEPCFNLRTPITRRDGRPSSRRIGHCPFLPVCGISRMLEQALEADIVVVNHHSLLAATTRVPFDDAEEYPGPRSFLEILLKRSSLFLVDEIDGLLQSAISSSVFHLELGNDQPNNPLGRFFRELNTRKPKVPDVSDQRMLDILWDVTYCVRVVNQFLLLSRDGFFEWPDRETVWSTSEDRFLIDQLKISEESLLALYTAEKIVPPALEQLRQNLTFWSLHDARRNPEQVASKLSDIISELTQPGYLLYGIKEGDKTRLKSALILKGVLSLVELHLRNLQTRLPPLVRAHVEYADEVLQALTGPVQLSPTPNGPLHRTVFGFKRNQSLNNETTLQSVSLRGDPHGTLLSLPDLTSRCYAGTPRVFIGLSATAYFPGASSFDLPAKDLIDVPDVKGHITFENVNVSVALSGAPINQRRERIRMLARELWPWLDARLASLRANKSTADRARLLLVTGSDADAEELATTLYGLPGGPGAGVALIRSRHQEGESVRLPAEQRMTYQDLFKFHKGPYAHCSILGCSIYPIARGHNIVDLKGVSALGGVVVCVRPMPMSDNPHNNLAHICYETLTTVKMSERPGKIMQEERRLANKILYSIRNAYPTFSQQPPNIRHYTIMNMLVNLTQLVGRGRRGGTPVKCYLADAAFVNGATPWATLLSTTISHMVSEGHWQPFARHHAGLAHAMQNYIERYPAESR</sequence>
<protein>
    <recommendedName>
        <fullName evidence="1">DEAD/DEAH-box helicase domain-containing protein</fullName>
    </recommendedName>
</protein>
<accession>A0A423KGA0</accession>
<dbReference type="AlphaFoldDB" id="A0A423KGA0"/>